<reference evidence="2" key="1">
    <citation type="submission" date="2020-10" db="EMBL/GenBank/DDBJ databases">
        <authorList>
            <person name="Gilroy R."/>
        </authorList>
    </citation>
    <scope>NUCLEOTIDE SEQUENCE</scope>
    <source>
        <strain evidence="2">ChiW16-3235</strain>
    </source>
</reference>
<evidence type="ECO:0000313" key="2">
    <source>
        <dbReference type="EMBL" id="HIR67177.1"/>
    </source>
</evidence>
<dbReference type="AlphaFoldDB" id="A0A9D1J9N0"/>
<feature type="transmembrane region" description="Helical" evidence="1">
    <location>
        <begin position="44"/>
        <end position="63"/>
    </location>
</feature>
<protein>
    <recommendedName>
        <fullName evidence="4">DUF1294 domain-containing protein</fullName>
    </recommendedName>
</protein>
<keyword evidence="1" id="KW-0812">Transmembrane</keyword>
<name>A0A9D1J9N0_9FIRM</name>
<feature type="transmembrane region" description="Helical" evidence="1">
    <location>
        <begin position="70"/>
        <end position="91"/>
    </location>
</feature>
<proteinExistence type="predicted"/>
<gene>
    <name evidence="2" type="ORF">IAB94_03895</name>
</gene>
<feature type="transmembrane region" description="Helical" evidence="1">
    <location>
        <begin position="5"/>
        <end position="24"/>
    </location>
</feature>
<comment type="caution">
    <text evidence="2">The sequence shown here is derived from an EMBL/GenBank/DDBJ whole genome shotgun (WGS) entry which is preliminary data.</text>
</comment>
<evidence type="ECO:0000256" key="1">
    <source>
        <dbReference type="SAM" id="Phobius"/>
    </source>
</evidence>
<evidence type="ECO:0008006" key="4">
    <source>
        <dbReference type="Google" id="ProtNLM"/>
    </source>
</evidence>
<dbReference type="Proteomes" id="UP000823913">
    <property type="component" value="Unassembled WGS sequence"/>
</dbReference>
<dbReference type="EMBL" id="DVHK01000081">
    <property type="protein sequence ID" value="HIR67177.1"/>
    <property type="molecule type" value="Genomic_DNA"/>
</dbReference>
<keyword evidence="1" id="KW-0472">Membrane</keyword>
<keyword evidence="1" id="KW-1133">Transmembrane helix</keyword>
<sequence length="100" mass="11386">MLLMYIVFTVYIIAINFYSVMLLISQKNEYLIDESKLNSGDGKLILSALLGGALGIYVTMFITRFKLKNMLFMILMPVIGALNVWFIVLAYRSGFTFIVL</sequence>
<organism evidence="2 3">
    <name type="scientific">Candidatus Coproplasma avicola</name>
    <dbReference type="NCBI Taxonomy" id="2840744"/>
    <lineage>
        <taxon>Bacteria</taxon>
        <taxon>Bacillati</taxon>
        <taxon>Bacillota</taxon>
        <taxon>Clostridia</taxon>
        <taxon>Eubacteriales</taxon>
        <taxon>Candidatus Coproplasma</taxon>
    </lineage>
</organism>
<evidence type="ECO:0000313" key="3">
    <source>
        <dbReference type="Proteomes" id="UP000823913"/>
    </source>
</evidence>
<reference evidence="2" key="2">
    <citation type="journal article" date="2021" name="PeerJ">
        <title>Extensive microbial diversity within the chicken gut microbiome revealed by metagenomics and culture.</title>
        <authorList>
            <person name="Gilroy R."/>
            <person name="Ravi A."/>
            <person name="Getino M."/>
            <person name="Pursley I."/>
            <person name="Horton D.L."/>
            <person name="Alikhan N.F."/>
            <person name="Baker D."/>
            <person name="Gharbi K."/>
            <person name="Hall N."/>
            <person name="Watson M."/>
            <person name="Adriaenssens E.M."/>
            <person name="Foster-Nyarko E."/>
            <person name="Jarju S."/>
            <person name="Secka A."/>
            <person name="Antonio M."/>
            <person name="Oren A."/>
            <person name="Chaudhuri R.R."/>
            <person name="La Ragione R."/>
            <person name="Hildebrand F."/>
            <person name="Pallen M.J."/>
        </authorList>
    </citation>
    <scope>NUCLEOTIDE SEQUENCE</scope>
    <source>
        <strain evidence="2">ChiW16-3235</strain>
    </source>
</reference>
<accession>A0A9D1J9N0</accession>